<name>E4XIE4_OIKDI</name>
<dbReference type="InParanoid" id="E4XIE4"/>
<gene>
    <name evidence="1" type="ORF">GSOID_T00012365001</name>
</gene>
<sequence>MKLVLLILAALASAKKNSGRTRSPINRLNKIKKQAFVFLDSTFKERVADHWKPKFERFIEGTKRRAILCGIPAGRTKQHAELRQRMLLKNASNRWRIPPVVGKSAT</sequence>
<dbReference type="AlphaFoldDB" id="E4XIE4"/>
<protein>
    <submittedName>
        <fullName evidence="1">Uncharacterized protein</fullName>
    </submittedName>
</protein>
<reference evidence="1" key="1">
    <citation type="journal article" date="2010" name="Science">
        <title>Plasticity of animal genome architecture unmasked by rapid evolution of a pelagic tunicate.</title>
        <authorList>
            <person name="Denoeud F."/>
            <person name="Henriet S."/>
            <person name="Mungpakdee S."/>
            <person name="Aury J.M."/>
            <person name="Da Silva C."/>
            <person name="Brinkmann H."/>
            <person name="Mikhaleva J."/>
            <person name="Olsen L.C."/>
            <person name="Jubin C."/>
            <person name="Canestro C."/>
            <person name="Bouquet J.M."/>
            <person name="Danks G."/>
            <person name="Poulain J."/>
            <person name="Campsteijn C."/>
            <person name="Adamski M."/>
            <person name="Cross I."/>
            <person name="Yadetie F."/>
            <person name="Muffato M."/>
            <person name="Louis A."/>
            <person name="Butcher S."/>
            <person name="Tsagkogeorga G."/>
            <person name="Konrad A."/>
            <person name="Singh S."/>
            <person name="Jensen M.F."/>
            <person name="Cong E.H."/>
            <person name="Eikeseth-Otteraa H."/>
            <person name="Noel B."/>
            <person name="Anthouard V."/>
            <person name="Porcel B.M."/>
            <person name="Kachouri-Lafond R."/>
            <person name="Nishino A."/>
            <person name="Ugolini M."/>
            <person name="Chourrout P."/>
            <person name="Nishida H."/>
            <person name="Aasland R."/>
            <person name="Huzurbazar S."/>
            <person name="Westhof E."/>
            <person name="Delsuc F."/>
            <person name="Lehrach H."/>
            <person name="Reinhardt R."/>
            <person name="Weissenbach J."/>
            <person name="Roy S.W."/>
            <person name="Artiguenave F."/>
            <person name="Postlethwait J.H."/>
            <person name="Manak J.R."/>
            <person name="Thompson E.M."/>
            <person name="Jaillon O."/>
            <person name="Du Pasquier L."/>
            <person name="Boudinot P."/>
            <person name="Liberles D.A."/>
            <person name="Volff J.N."/>
            <person name="Philippe H."/>
            <person name="Lenhard B."/>
            <person name="Roest Crollius H."/>
            <person name="Wincker P."/>
            <person name="Chourrout D."/>
        </authorList>
    </citation>
    <scope>NUCLEOTIDE SEQUENCE [LARGE SCALE GENOMIC DNA]</scope>
</reference>
<keyword evidence="2" id="KW-1185">Reference proteome</keyword>
<dbReference type="OrthoDB" id="10455342at2759"/>
<organism evidence="1">
    <name type="scientific">Oikopleura dioica</name>
    <name type="common">Tunicate</name>
    <dbReference type="NCBI Taxonomy" id="34765"/>
    <lineage>
        <taxon>Eukaryota</taxon>
        <taxon>Metazoa</taxon>
        <taxon>Chordata</taxon>
        <taxon>Tunicata</taxon>
        <taxon>Appendicularia</taxon>
        <taxon>Copelata</taxon>
        <taxon>Oikopleuridae</taxon>
        <taxon>Oikopleura</taxon>
    </lineage>
</organism>
<dbReference type="Proteomes" id="UP000001307">
    <property type="component" value="Unassembled WGS sequence"/>
</dbReference>
<evidence type="ECO:0000313" key="1">
    <source>
        <dbReference type="EMBL" id="CBY10345.1"/>
    </source>
</evidence>
<proteinExistence type="predicted"/>
<dbReference type="EMBL" id="FN653055">
    <property type="protein sequence ID" value="CBY10345.1"/>
    <property type="molecule type" value="Genomic_DNA"/>
</dbReference>
<accession>E4XIE4</accession>
<evidence type="ECO:0000313" key="2">
    <source>
        <dbReference type="Proteomes" id="UP000001307"/>
    </source>
</evidence>